<dbReference type="Gene3D" id="1.20.1250.20">
    <property type="entry name" value="MFS general substrate transporter like domains"/>
    <property type="match status" value="1"/>
</dbReference>
<evidence type="ECO:0000256" key="6">
    <source>
        <dbReference type="SAM" id="Phobius"/>
    </source>
</evidence>
<dbReference type="InterPro" id="IPR036259">
    <property type="entry name" value="MFS_trans_sf"/>
</dbReference>
<dbReference type="PROSITE" id="PS50850">
    <property type="entry name" value="MFS"/>
    <property type="match status" value="1"/>
</dbReference>
<dbReference type="FunFam" id="1.20.1250.20:FF:000057">
    <property type="entry name" value="MFS general substrate transporter"/>
    <property type="match status" value="1"/>
</dbReference>
<dbReference type="PANTHER" id="PTHR43791">
    <property type="entry name" value="PERMEASE-RELATED"/>
    <property type="match status" value="1"/>
</dbReference>
<evidence type="ECO:0000256" key="5">
    <source>
        <dbReference type="ARBA" id="ARBA00023136"/>
    </source>
</evidence>
<accession>A0A6A5XY54</accession>
<dbReference type="AlphaFoldDB" id="A0A6A5XY54"/>
<dbReference type="InterPro" id="IPR011701">
    <property type="entry name" value="MFS"/>
</dbReference>
<dbReference type="SUPFAM" id="SSF103473">
    <property type="entry name" value="MFS general substrate transporter"/>
    <property type="match status" value="1"/>
</dbReference>
<dbReference type="FunFam" id="1.20.1250.20:FF:000013">
    <property type="entry name" value="MFS general substrate transporter"/>
    <property type="match status" value="1"/>
</dbReference>
<dbReference type="OrthoDB" id="2250022at2759"/>
<dbReference type="Proteomes" id="UP000799778">
    <property type="component" value="Unassembled WGS sequence"/>
</dbReference>
<evidence type="ECO:0000256" key="1">
    <source>
        <dbReference type="ARBA" id="ARBA00004141"/>
    </source>
</evidence>
<keyword evidence="3 6" id="KW-0812">Transmembrane</keyword>
<feature type="transmembrane region" description="Helical" evidence="6">
    <location>
        <begin position="311"/>
        <end position="331"/>
    </location>
</feature>
<dbReference type="RefSeq" id="XP_033386577.1">
    <property type="nucleotide sequence ID" value="XM_033533085.1"/>
</dbReference>
<evidence type="ECO:0000313" key="9">
    <source>
        <dbReference type="Proteomes" id="UP000799778"/>
    </source>
</evidence>
<feature type="transmembrane region" description="Helical" evidence="6">
    <location>
        <begin position="114"/>
        <end position="135"/>
    </location>
</feature>
<sequence length="447" mass="49689">MIIDGDYLRHERSLRRKLDLTLMPMVWVLYLFNYLDRNNIAQAKLDSFERDLGLKGNEFNIAVSILNVGYMLMQLPSNMILTRVRPSLFIPTWVCLWSCVSASVAGVHNFKGLVAVRFVLGITEAPFFPGAYYILSCWYTKKELALRIAILYSGLVLATAFSGLLAAGIFAGLSSVHGLAGWRWLFIIEGAASFAFGLIAFFILPDFPQSKTGSTKWLLTNDERKVAIDRIARDQVSNQDSNRSVWYGLKLAVIDWRVWVFAFILCANHTAYGFNNFYPTIVKGFGLGTRTITLLCTAPPYLIGARGDRSLHISIPMGVAAVGFIINVSVLNNGARYFASFLYISGCFAANSIVYSWASSSVSQTPEKRAIAGAIINLMSQLGNIWSPYFFSPGDEPRYVMAMLLMIGFSVASIVGCMVMRFTLARDNRKLLASFEGTGVRPNLYTL</sequence>
<feature type="domain" description="Major facilitator superfamily (MFS) profile" evidence="7">
    <location>
        <begin position="22"/>
        <end position="428"/>
    </location>
</feature>
<feature type="transmembrane region" description="Helical" evidence="6">
    <location>
        <begin position="399"/>
        <end position="420"/>
    </location>
</feature>
<evidence type="ECO:0000256" key="2">
    <source>
        <dbReference type="ARBA" id="ARBA00022448"/>
    </source>
</evidence>
<comment type="subcellular location">
    <subcellularLocation>
        <location evidence="1">Membrane</location>
        <topology evidence="1">Multi-pass membrane protein</topology>
    </subcellularLocation>
</comment>
<evidence type="ECO:0000259" key="7">
    <source>
        <dbReference type="PROSITE" id="PS50850"/>
    </source>
</evidence>
<dbReference type="InterPro" id="IPR020846">
    <property type="entry name" value="MFS_dom"/>
</dbReference>
<feature type="transmembrane region" description="Helical" evidence="6">
    <location>
        <begin position="182"/>
        <end position="204"/>
    </location>
</feature>
<feature type="transmembrane region" description="Helical" evidence="6">
    <location>
        <begin position="337"/>
        <end position="358"/>
    </location>
</feature>
<feature type="transmembrane region" description="Helical" evidence="6">
    <location>
        <begin position="144"/>
        <end position="170"/>
    </location>
</feature>
<dbReference type="GO" id="GO:0022857">
    <property type="term" value="F:transmembrane transporter activity"/>
    <property type="evidence" value="ECO:0007669"/>
    <property type="project" value="InterPro"/>
</dbReference>
<dbReference type="PANTHER" id="PTHR43791:SF62">
    <property type="entry name" value="MAJOR FACILITATOR SUPERFAMILY (MFS) PROFILE DOMAIN-CONTAINING PROTEIN"/>
    <property type="match status" value="1"/>
</dbReference>
<feature type="transmembrane region" description="Helical" evidence="6">
    <location>
        <begin position="88"/>
        <end position="108"/>
    </location>
</feature>
<evidence type="ECO:0000313" key="8">
    <source>
        <dbReference type="EMBL" id="KAF2018238.1"/>
    </source>
</evidence>
<proteinExistence type="predicted"/>
<dbReference type="Pfam" id="PF07690">
    <property type="entry name" value="MFS_1"/>
    <property type="match status" value="1"/>
</dbReference>
<keyword evidence="5 6" id="KW-0472">Membrane</keyword>
<name>A0A6A5XY54_9PLEO</name>
<reference evidence="8" key="1">
    <citation type="journal article" date="2020" name="Stud. Mycol.">
        <title>101 Dothideomycetes genomes: a test case for predicting lifestyles and emergence of pathogens.</title>
        <authorList>
            <person name="Haridas S."/>
            <person name="Albert R."/>
            <person name="Binder M."/>
            <person name="Bloem J."/>
            <person name="Labutti K."/>
            <person name="Salamov A."/>
            <person name="Andreopoulos B."/>
            <person name="Baker S."/>
            <person name="Barry K."/>
            <person name="Bills G."/>
            <person name="Bluhm B."/>
            <person name="Cannon C."/>
            <person name="Castanera R."/>
            <person name="Culley D."/>
            <person name="Daum C."/>
            <person name="Ezra D."/>
            <person name="Gonzalez J."/>
            <person name="Henrissat B."/>
            <person name="Kuo A."/>
            <person name="Liang C."/>
            <person name="Lipzen A."/>
            <person name="Lutzoni F."/>
            <person name="Magnuson J."/>
            <person name="Mondo S."/>
            <person name="Nolan M."/>
            <person name="Ohm R."/>
            <person name="Pangilinan J."/>
            <person name="Park H.-J."/>
            <person name="Ramirez L."/>
            <person name="Alfaro M."/>
            <person name="Sun H."/>
            <person name="Tritt A."/>
            <person name="Yoshinaga Y."/>
            <person name="Zwiers L.-H."/>
            <person name="Turgeon B."/>
            <person name="Goodwin S."/>
            <person name="Spatafora J."/>
            <person name="Crous P."/>
            <person name="Grigoriev I."/>
        </authorList>
    </citation>
    <scope>NUCLEOTIDE SEQUENCE</scope>
    <source>
        <strain evidence="8">CBS 175.79</strain>
    </source>
</reference>
<dbReference type="EMBL" id="ML978068">
    <property type="protein sequence ID" value="KAF2018238.1"/>
    <property type="molecule type" value="Genomic_DNA"/>
</dbReference>
<keyword evidence="2" id="KW-0813">Transport</keyword>
<evidence type="ECO:0000256" key="3">
    <source>
        <dbReference type="ARBA" id="ARBA00022692"/>
    </source>
</evidence>
<protein>
    <submittedName>
        <fullName evidence="8">MFS general substrate transporter</fullName>
    </submittedName>
</protein>
<organism evidence="8 9">
    <name type="scientific">Aaosphaeria arxii CBS 175.79</name>
    <dbReference type="NCBI Taxonomy" id="1450172"/>
    <lineage>
        <taxon>Eukaryota</taxon>
        <taxon>Fungi</taxon>
        <taxon>Dikarya</taxon>
        <taxon>Ascomycota</taxon>
        <taxon>Pezizomycotina</taxon>
        <taxon>Dothideomycetes</taxon>
        <taxon>Pleosporomycetidae</taxon>
        <taxon>Pleosporales</taxon>
        <taxon>Pleosporales incertae sedis</taxon>
        <taxon>Aaosphaeria</taxon>
    </lineage>
</organism>
<keyword evidence="9" id="KW-1185">Reference proteome</keyword>
<dbReference type="GeneID" id="54290482"/>
<dbReference type="GO" id="GO:0016020">
    <property type="term" value="C:membrane"/>
    <property type="evidence" value="ECO:0007669"/>
    <property type="project" value="UniProtKB-SubCell"/>
</dbReference>
<keyword evidence="4 6" id="KW-1133">Transmembrane helix</keyword>
<evidence type="ECO:0000256" key="4">
    <source>
        <dbReference type="ARBA" id="ARBA00022989"/>
    </source>
</evidence>
<gene>
    <name evidence="8" type="ORF">BU24DRAFT_479620</name>
</gene>